<feature type="chain" id="PRO_5019780932" evidence="1">
    <location>
        <begin position="18"/>
        <end position="251"/>
    </location>
</feature>
<evidence type="ECO:0000313" key="2">
    <source>
        <dbReference type="EMBL" id="AYJ86306.1"/>
    </source>
</evidence>
<keyword evidence="1" id="KW-0732">Signal</keyword>
<protein>
    <submittedName>
        <fullName evidence="2">Uncharacterized protein</fullName>
    </submittedName>
</protein>
<dbReference type="InterPro" id="IPR011990">
    <property type="entry name" value="TPR-like_helical_dom_sf"/>
</dbReference>
<dbReference type="Pfam" id="PF13428">
    <property type="entry name" value="TPR_14"/>
    <property type="match status" value="1"/>
</dbReference>
<evidence type="ECO:0000256" key="1">
    <source>
        <dbReference type="SAM" id="SignalP"/>
    </source>
</evidence>
<evidence type="ECO:0000313" key="3">
    <source>
        <dbReference type="Proteomes" id="UP000276254"/>
    </source>
</evidence>
<accession>A0A494TKF5</accession>
<gene>
    <name evidence="2" type="ORF">D3Y57_10450</name>
</gene>
<dbReference type="EMBL" id="CP032829">
    <property type="protein sequence ID" value="AYJ86306.1"/>
    <property type="molecule type" value="Genomic_DNA"/>
</dbReference>
<dbReference type="AlphaFoldDB" id="A0A494TKF5"/>
<dbReference type="OrthoDB" id="7566477at2"/>
<reference evidence="2 3" key="1">
    <citation type="submission" date="2018-09" db="EMBL/GenBank/DDBJ databases">
        <title>Sphingomonas peninsula sp. nov., isolated from fildes peninsula, Antarctic soil.</title>
        <authorList>
            <person name="Yingchao G."/>
        </authorList>
    </citation>
    <scope>NUCLEOTIDE SEQUENCE [LARGE SCALE GENOMIC DNA]</scope>
    <source>
        <strain evidence="2 3">YZ-8</strain>
    </source>
</reference>
<dbReference type="SMART" id="SM00028">
    <property type="entry name" value="TPR"/>
    <property type="match status" value="5"/>
</dbReference>
<organism evidence="2 3">
    <name type="scientific">Sphingomonas paeninsulae</name>
    <dbReference type="NCBI Taxonomy" id="2319844"/>
    <lineage>
        <taxon>Bacteria</taxon>
        <taxon>Pseudomonadati</taxon>
        <taxon>Pseudomonadota</taxon>
        <taxon>Alphaproteobacteria</taxon>
        <taxon>Sphingomonadales</taxon>
        <taxon>Sphingomonadaceae</taxon>
        <taxon>Sphingomonas</taxon>
    </lineage>
</organism>
<proteinExistence type="predicted"/>
<dbReference type="RefSeq" id="WP_121152930.1">
    <property type="nucleotide sequence ID" value="NZ_CP032829.1"/>
</dbReference>
<name>A0A494TKF5_SPHPE</name>
<dbReference type="KEGG" id="spha:D3Y57_10450"/>
<dbReference type="InterPro" id="IPR019734">
    <property type="entry name" value="TPR_rpt"/>
</dbReference>
<keyword evidence="3" id="KW-1185">Reference proteome</keyword>
<dbReference type="Pfam" id="PF13432">
    <property type="entry name" value="TPR_16"/>
    <property type="match status" value="1"/>
</dbReference>
<feature type="signal peptide" evidence="1">
    <location>
        <begin position="1"/>
        <end position="17"/>
    </location>
</feature>
<dbReference type="SUPFAM" id="SSF48452">
    <property type="entry name" value="TPR-like"/>
    <property type="match status" value="1"/>
</dbReference>
<dbReference type="Gene3D" id="1.25.40.10">
    <property type="entry name" value="Tetratricopeptide repeat domain"/>
    <property type="match status" value="1"/>
</dbReference>
<dbReference type="Proteomes" id="UP000276254">
    <property type="component" value="Chromosome"/>
</dbReference>
<sequence length="251" mass="25364">MILLLVLAAAAAGPPAAAPVIAPGADEARYDACVAMIDSDPAKALDQASSWQLKGGGVLARQCVGLAYGEQRRWPAAAAAFEGAARLAETTGDGRAAILWVQAGNAALAANDPAKARSFLDAALARGQLIGDAGGEAHLDRARALAALGDLKGARVDLDAALKLVPADPLGWLLSATLARKMQDLPRARTDIAEAAARSPDDASVALEAGNIALLSGHEDAARTAWTAAVKNAPDSISGKSAAEALARLGQ</sequence>